<dbReference type="GO" id="GO:0008233">
    <property type="term" value="F:peptidase activity"/>
    <property type="evidence" value="ECO:0007669"/>
    <property type="project" value="UniProtKB-KW"/>
</dbReference>
<reference evidence="1 2" key="1">
    <citation type="submission" date="2019-10" db="EMBL/GenBank/DDBJ databases">
        <title>Complete genome sequence of Erwinia phage Midgardsormr38.</title>
        <authorList>
            <person name="Dislers A."/>
            <person name="Zrelovs N."/>
            <person name="Kazaks A."/>
        </authorList>
    </citation>
    <scope>NUCLEOTIDE SEQUENCE [LARGE SCALE GENOMIC DNA]</scope>
</reference>
<dbReference type="RefSeq" id="YP_010667137.1">
    <property type="nucleotide sequence ID" value="NC_070949.1"/>
</dbReference>
<evidence type="ECO:0000313" key="2">
    <source>
        <dbReference type="Proteomes" id="UP000349651"/>
    </source>
</evidence>
<dbReference type="EMBL" id="MN602881">
    <property type="protein sequence ID" value="QGF22008.1"/>
    <property type="molecule type" value="Genomic_DNA"/>
</dbReference>
<dbReference type="GeneID" id="77943249"/>
<accession>A0A5Q2F5H9</accession>
<dbReference type="InterPro" id="IPR013056">
    <property type="entry name" value="Phage_lambda_CIII"/>
</dbReference>
<dbReference type="Pfam" id="PF02061">
    <property type="entry name" value="Lambda_CIII"/>
    <property type="match status" value="1"/>
</dbReference>
<dbReference type="Proteomes" id="UP000349651">
    <property type="component" value="Segment"/>
</dbReference>
<organism evidence="1 2">
    <name type="scientific">Erwinia phage Midgardsormr38</name>
    <dbReference type="NCBI Taxonomy" id="2663326"/>
    <lineage>
        <taxon>Viruses</taxon>
        <taxon>Duplodnaviria</taxon>
        <taxon>Heunggongvirae</taxon>
        <taxon>Uroviricota</taxon>
        <taxon>Caudoviricetes</taxon>
        <taxon>Midgardsormrvirus</taxon>
        <taxon>Midgardsormrvirus midgardsormr38</taxon>
    </lineage>
</organism>
<dbReference type="GO" id="GO:0006508">
    <property type="term" value="P:proteolysis"/>
    <property type="evidence" value="ECO:0007669"/>
    <property type="project" value="UniProtKB-KW"/>
</dbReference>
<keyword evidence="2" id="KW-1185">Reference proteome</keyword>
<sequence>MNLAIAGGSVVDAAQLNESLLDVITRRLRTGWRSLIDTLNQPGKP</sequence>
<protein>
    <submittedName>
        <fullName evidence="1">Protease FtsH-inhibitory lysogeny factor CIII</fullName>
    </submittedName>
</protein>
<proteinExistence type="predicted"/>
<keyword evidence="1" id="KW-0378">Hydrolase</keyword>
<dbReference type="PRINTS" id="PR00936">
    <property type="entry name" value="BPLRPCIII"/>
</dbReference>
<keyword evidence="1" id="KW-0645">Protease</keyword>
<name>A0A5Q2F5H9_9CAUD</name>
<dbReference type="KEGG" id="vg:77943249"/>
<evidence type="ECO:0000313" key="1">
    <source>
        <dbReference type="EMBL" id="QGF22008.1"/>
    </source>
</evidence>